<evidence type="ECO:0000256" key="5">
    <source>
        <dbReference type="ARBA" id="ARBA00048539"/>
    </source>
</evidence>
<dbReference type="Gene3D" id="3.40.50.620">
    <property type="entry name" value="HUPs"/>
    <property type="match status" value="1"/>
</dbReference>
<dbReference type="GO" id="GO:0032267">
    <property type="term" value="F:tRNA(Ile)-lysidine synthase activity"/>
    <property type="evidence" value="ECO:0007669"/>
    <property type="project" value="UniProtKB-EC"/>
</dbReference>
<feature type="binding site" evidence="6">
    <location>
        <begin position="87"/>
        <end position="92"/>
    </location>
    <ligand>
        <name>ATP</name>
        <dbReference type="ChEBI" id="CHEBI:30616"/>
    </ligand>
</feature>
<dbReference type="InterPro" id="IPR012094">
    <property type="entry name" value="tRNA_Ile_lys_synt"/>
</dbReference>
<dbReference type="GO" id="GO:0005524">
    <property type="term" value="F:ATP binding"/>
    <property type="evidence" value="ECO:0007669"/>
    <property type="project" value="UniProtKB-UniRule"/>
</dbReference>
<dbReference type="GO" id="GO:0006400">
    <property type="term" value="P:tRNA modification"/>
    <property type="evidence" value="ECO:0007669"/>
    <property type="project" value="UniProtKB-UniRule"/>
</dbReference>
<feature type="compositionally biased region" description="Basic and acidic residues" evidence="7">
    <location>
        <begin position="13"/>
        <end position="29"/>
    </location>
</feature>
<dbReference type="SUPFAM" id="SSF52402">
    <property type="entry name" value="Adenine nucleotide alpha hydrolases-like"/>
    <property type="match status" value="1"/>
</dbReference>
<dbReference type="RefSeq" id="WP_134762135.1">
    <property type="nucleotide sequence ID" value="NZ_SOZD01000003.1"/>
</dbReference>
<evidence type="ECO:0000256" key="4">
    <source>
        <dbReference type="ARBA" id="ARBA00022840"/>
    </source>
</evidence>
<feature type="domain" description="tRNA(Ile)-lysidine/2-thiocytidine synthase N-terminal" evidence="8">
    <location>
        <begin position="82"/>
        <end position="263"/>
    </location>
</feature>
<evidence type="ECO:0000256" key="3">
    <source>
        <dbReference type="ARBA" id="ARBA00022741"/>
    </source>
</evidence>
<evidence type="ECO:0000259" key="8">
    <source>
        <dbReference type="Pfam" id="PF01171"/>
    </source>
</evidence>
<keyword evidence="3 6" id="KW-0547">Nucleotide-binding</keyword>
<reference evidence="9 10" key="1">
    <citation type="submission" date="2019-03" db="EMBL/GenBank/DDBJ databases">
        <title>Jiella endophytica sp. nov., a novel endophytic bacterium isolated from root of Ficus microcarpa Linn. f.</title>
        <authorList>
            <person name="Tuo L."/>
        </authorList>
    </citation>
    <scope>NUCLEOTIDE SEQUENCE [LARGE SCALE GENOMIC DNA]</scope>
    <source>
        <strain evidence="9 10">CBS5Q-3</strain>
    </source>
</reference>
<evidence type="ECO:0000256" key="2">
    <source>
        <dbReference type="ARBA" id="ARBA00022694"/>
    </source>
</evidence>
<accession>A0A4Y8RJ57</accession>
<dbReference type="HAMAP" id="MF_01161">
    <property type="entry name" value="tRNA_Ile_lys_synt"/>
    <property type="match status" value="1"/>
</dbReference>
<dbReference type="EC" id="6.3.4.19" evidence="6"/>
<keyword evidence="4 6" id="KW-0067">ATP-binding</keyword>
<proteinExistence type="inferred from homology"/>
<organism evidence="9 10">
    <name type="scientific">Jiella endophytica</name>
    <dbReference type="NCBI Taxonomy" id="2558362"/>
    <lineage>
        <taxon>Bacteria</taxon>
        <taxon>Pseudomonadati</taxon>
        <taxon>Pseudomonadota</taxon>
        <taxon>Alphaproteobacteria</taxon>
        <taxon>Hyphomicrobiales</taxon>
        <taxon>Aurantimonadaceae</taxon>
        <taxon>Jiella</taxon>
    </lineage>
</organism>
<dbReference type="InterPro" id="IPR014729">
    <property type="entry name" value="Rossmann-like_a/b/a_fold"/>
</dbReference>
<comment type="caution">
    <text evidence="9">The sequence shown here is derived from an EMBL/GenBank/DDBJ whole genome shotgun (WGS) entry which is preliminary data.</text>
</comment>
<dbReference type="PANTHER" id="PTHR43033:SF1">
    <property type="entry name" value="TRNA(ILE)-LYSIDINE SYNTHASE-RELATED"/>
    <property type="match status" value="1"/>
</dbReference>
<dbReference type="EMBL" id="SOZD01000003">
    <property type="protein sequence ID" value="TFF23034.1"/>
    <property type="molecule type" value="Genomic_DNA"/>
</dbReference>
<dbReference type="Pfam" id="PF01171">
    <property type="entry name" value="ATP_bind_3"/>
    <property type="match status" value="1"/>
</dbReference>
<comment type="catalytic activity">
    <reaction evidence="5 6">
        <text>cytidine(34) in tRNA(Ile2) + L-lysine + ATP = lysidine(34) in tRNA(Ile2) + AMP + diphosphate + H(+)</text>
        <dbReference type="Rhea" id="RHEA:43744"/>
        <dbReference type="Rhea" id="RHEA-COMP:10625"/>
        <dbReference type="Rhea" id="RHEA-COMP:10670"/>
        <dbReference type="ChEBI" id="CHEBI:15378"/>
        <dbReference type="ChEBI" id="CHEBI:30616"/>
        <dbReference type="ChEBI" id="CHEBI:32551"/>
        <dbReference type="ChEBI" id="CHEBI:33019"/>
        <dbReference type="ChEBI" id="CHEBI:82748"/>
        <dbReference type="ChEBI" id="CHEBI:83665"/>
        <dbReference type="ChEBI" id="CHEBI:456215"/>
        <dbReference type="EC" id="6.3.4.19"/>
    </reaction>
</comment>
<evidence type="ECO:0000313" key="9">
    <source>
        <dbReference type="EMBL" id="TFF23034.1"/>
    </source>
</evidence>
<dbReference type="PANTHER" id="PTHR43033">
    <property type="entry name" value="TRNA(ILE)-LYSIDINE SYNTHASE-RELATED"/>
    <property type="match status" value="1"/>
</dbReference>
<evidence type="ECO:0000313" key="10">
    <source>
        <dbReference type="Proteomes" id="UP000298179"/>
    </source>
</evidence>
<evidence type="ECO:0000256" key="7">
    <source>
        <dbReference type="SAM" id="MobiDB-lite"/>
    </source>
</evidence>
<keyword evidence="2 6" id="KW-0819">tRNA processing</keyword>
<protein>
    <recommendedName>
        <fullName evidence="6">tRNA(Ile)-lysidine synthase</fullName>
        <ecNumber evidence="6">6.3.4.19</ecNumber>
    </recommendedName>
    <alternativeName>
        <fullName evidence="6">tRNA(Ile)-2-lysyl-cytidine synthase</fullName>
    </alternativeName>
    <alternativeName>
        <fullName evidence="6">tRNA(Ile)-lysidine synthetase</fullName>
    </alternativeName>
</protein>
<gene>
    <name evidence="6 9" type="primary">tilS</name>
    <name evidence="9" type="ORF">E3C22_11360</name>
</gene>
<sequence>MRDLQGGRPPLSADERQRPAQAEGRREGGKLLSRPSAGTGNAPAARPRQKTGRDDASKTRLADAIAALYASADRRLSPIGGILLAVSGGPDSLALLIAASAWKRSAGQAAPEIRVATVDHRLRPESAAEAAFVAELASRCGLPHETLVWPGWDGAGNLSASAREARYELLVSHARRHDLGLVLTGHHHDDDVETHLIRRENGADLFGRAGMRPLRWLGPDVLLGRPFLDLPREMLATVVAAEGIAPVDDPSNRDPAYDRARIRLALGEDAKLRAKAARDLARCKEARRRGEGALAGLLADLETTGRLRCDGGGAVVLDHTALSDISDRCAGHLLSRAIVAVSGRAEPPSRAQIRDLLGWLRAAAIGADRSGNEGARGTRSLGGALVAIEGREIVLMREFGRTGIPALPLALAEPLRRGFAPEMAAPVLSDGRAVVDAGSWTGFAGARIVALGSLGLGGRRIRCLPVVVDGAGRPRAAAHAARARLAPGIAPLPLRFLTRRRLWRDLFDEEA</sequence>
<dbReference type="InterPro" id="IPR012795">
    <property type="entry name" value="tRNA_Ile_lys_synt_N"/>
</dbReference>
<dbReference type="Proteomes" id="UP000298179">
    <property type="component" value="Unassembled WGS sequence"/>
</dbReference>
<comment type="subcellular location">
    <subcellularLocation>
        <location evidence="6">Cytoplasm</location>
    </subcellularLocation>
</comment>
<dbReference type="GO" id="GO:0005737">
    <property type="term" value="C:cytoplasm"/>
    <property type="evidence" value="ECO:0007669"/>
    <property type="project" value="UniProtKB-SubCell"/>
</dbReference>
<comment type="domain">
    <text evidence="6">The N-terminal region contains the highly conserved SGGXDS motif, predicted to be a P-loop motif involved in ATP binding.</text>
</comment>
<dbReference type="OrthoDB" id="9807403at2"/>
<dbReference type="InterPro" id="IPR011063">
    <property type="entry name" value="TilS/TtcA_N"/>
</dbReference>
<keyword evidence="6" id="KW-0963">Cytoplasm</keyword>
<evidence type="ECO:0000256" key="1">
    <source>
        <dbReference type="ARBA" id="ARBA00022598"/>
    </source>
</evidence>
<keyword evidence="1 6" id="KW-0436">Ligase</keyword>
<comment type="similarity">
    <text evidence="6">Belongs to the tRNA(Ile)-lysidine synthase family.</text>
</comment>
<name>A0A4Y8RJ57_9HYPH</name>
<comment type="function">
    <text evidence="6">Ligates lysine onto the cytidine present at position 34 of the AUA codon-specific tRNA(Ile) that contains the anticodon CAU, in an ATP-dependent manner. Cytidine is converted to lysidine, thus changing the amino acid specificity of the tRNA from methionine to isoleucine.</text>
</comment>
<keyword evidence="10" id="KW-1185">Reference proteome</keyword>
<dbReference type="NCBIfam" id="TIGR02432">
    <property type="entry name" value="lysidine_TilS_N"/>
    <property type="match status" value="1"/>
</dbReference>
<evidence type="ECO:0000256" key="6">
    <source>
        <dbReference type="HAMAP-Rule" id="MF_01161"/>
    </source>
</evidence>
<dbReference type="AlphaFoldDB" id="A0A4Y8RJ57"/>
<feature type="region of interest" description="Disordered" evidence="7">
    <location>
        <begin position="1"/>
        <end position="57"/>
    </location>
</feature>
<dbReference type="CDD" id="cd01992">
    <property type="entry name" value="TilS_N"/>
    <property type="match status" value="1"/>
</dbReference>